<keyword evidence="3 5" id="KW-0375">Hydrogen ion transport</keyword>
<dbReference type="GO" id="GO:0005765">
    <property type="term" value="C:lysosomal membrane"/>
    <property type="evidence" value="ECO:0007669"/>
    <property type="project" value="TreeGrafter"/>
</dbReference>
<comment type="caution">
    <text evidence="6">The sequence shown here is derived from an EMBL/GenBank/DDBJ whole genome shotgun (WGS) entry which is preliminary data.</text>
</comment>
<dbReference type="AlphaFoldDB" id="A0AAV8YG32"/>
<comment type="function">
    <text evidence="5">Subunit of the V1 complex of vacuolar(H+)-ATPase (V-ATPase), a multisubunit enzyme composed of a peripheral complex (V1) that hydrolyzes ATP and a membrane integral complex (V0) that translocates protons. V-ATPase is responsible for acidifying and maintaining the pH of intracellular compartments and in some cell types, is targeted to the plasma membrane, where it is responsible for acidifying the extracellular environment. Subunit C is necessary for the assembly of the catalytic sector of the enzyme and is likely to have a specific function in its catalytic activity.</text>
</comment>
<comment type="similarity">
    <text evidence="1 5">Belongs to the V-ATPase C subunit family.</text>
</comment>
<dbReference type="Gene3D" id="3.30.70.100">
    <property type="match status" value="1"/>
</dbReference>
<dbReference type="InterPro" id="IPR004907">
    <property type="entry name" value="ATPase_V1-cplx_csu"/>
</dbReference>
<keyword evidence="4 5" id="KW-0406">Ion transport</keyword>
<dbReference type="InterPro" id="IPR036132">
    <property type="entry name" value="Vac_ATP_synth_c_sf"/>
</dbReference>
<evidence type="ECO:0000256" key="5">
    <source>
        <dbReference type="RuleBase" id="RU364010"/>
    </source>
</evidence>
<proteinExistence type="inferred from homology"/>
<sequence>MIVPRSTQLITQDSEYGLFTVSLFKKVVEEFKLHAREKKFIVRDFTYNEEELAAGKNEITKLVTDKKKQFVRHVINW</sequence>
<comment type="subunit">
    <text evidence="5">V-ATPase is a heteromultimeric enzyme made up of two complexes: the ATP-hydrolytic V1 complex and the proton translocation V0 complex. The V1 complex consists of three catalytic AB heterodimers that form a heterohexamer, three peripheral stalks each consisting of EG heterodimers, one central rotor including subunits D and F, and the regulatory subunits C and H. The proton translocation complex V0 consists of the proton transport subunit a, a ring of proteolipid subunits c9c'', rotary subunit d, subunits e and f, and two accessory subunits.</text>
</comment>
<evidence type="ECO:0000313" key="7">
    <source>
        <dbReference type="Proteomes" id="UP001162156"/>
    </source>
</evidence>
<protein>
    <recommendedName>
        <fullName evidence="5">V-type proton ATPase subunit C</fullName>
    </recommendedName>
</protein>
<accession>A0AAV8YG32</accession>
<keyword evidence="7" id="KW-1185">Reference proteome</keyword>
<name>A0AAV8YG32_9CUCU</name>
<dbReference type="PANTHER" id="PTHR10137:SF0">
    <property type="entry name" value="V-TYPE PROTON ATPASE SUBUNIT C"/>
    <property type="match status" value="1"/>
</dbReference>
<evidence type="ECO:0000256" key="1">
    <source>
        <dbReference type="ARBA" id="ARBA00006138"/>
    </source>
</evidence>
<dbReference type="GO" id="GO:0000221">
    <property type="term" value="C:vacuolar proton-transporting V-type ATPase, V1 domain"/>
    <property type="evidence" value="ECO:0007669"/>
    <property type="project" value="TreeGrafter"/>
</dbReference>
<dbReference type="SUPFAM" id="SSF118203">
    <property type="entry name" value="Vacuolar ATP synthase subunit C"/>
    <property type="match status" value="1"/>
</dbReference>
<reference evidence="6" key="1">
    <citation type="journal article" date="2023" name="Insect Mol. Biol.">
        <title>Genome sequencing provides insights into the evolution of gene families encoding plant cell wall-degrading enzymes in longhorned beetles.</title>
        <authorList>
            <person name="Shin N.R."/>
            <person name="Okamura Y."/>
            <person name="Kirsch R."/>
            <person name="Pauchet Y."/>
        </authorList>
    </citation>
    <scope>NUCLEOTIDE SEQUENCE</scope>
    <source>
        <strain evidence="6">RBIC_L_NR</strain>
    </source>
</reference>
<keyword evidence="2 5" id="KW-0813">Transport</keyword>
<evidence type="ECO:0000256" key="2">
    <source>
        <dbReference type="ARBA" id="ARBA00022448"/>
    </source>
</evidence>
<evidence type="ECO:0000256" key="3">
    <source>
        <dbReference type="ARBA" id="ARBA00022781"/>
    </source>
</evidence>
<evidence type="ECO:0000313" key="6">
    <source>
        <dbReference type="EMBL" id="KAJ8949516.1"/>
    </source>
</evidence>
<dbReference type="GO" id="GO:0046961">
    <property type="term" value="F:proton-transporting ATPase activity, rotational mechanism"/>
    <property type="evidence" value="ECO:0007669"/>
    <property type="project" value="InterPro"/>
</dbReference>
<gene>
    <name evidence="6" type="ORF">NQ314_008209</name>
</gene>
<dbReference type="Proteomes" id="UP001162156">
    <property type="component" value="Unassembled WGS sequence"/>
</dbReference>
<dbReference type="EMBL" id="JANEYF010002228">
    <property type="protein sequence ID" value="KAJ8949516.1"/>
    <property type="molecule type" value="Genomic_DNA"/>
</dbReference>
<organism evidence="6 7">
    <name type="scientific">Rhamnusium bicolor</name>
    <dbReference type="NCBI Taxonomy" id="1586634"/>
    <lineage>
        <taxon>Eukaryota</taxon>
        <taxon>Metazoa</taxon>
        <taxon>Ecdysozoa</taxon>
        <taxon>Arthropoda</taxon>
        <taxon>Hexapoda</taxon>
        <taxon>Insecta</taxon>
        <taxon>Pterygota</taxon>
        <taxon>Neoptera</taxon>
        <taxon>Endopterygota</taxon>
        <taxon>Coleoptera</taxon>
        <taxon>Polyphaga</taxon>
        <taxon>Cucujiformia</taxon>
        <taxon>Chrysomeloidea</taxon>
        <taxon>Cerambycidae</taxon>
        <taxon>Lepturinae</taxon>
        <taxon>Rhagiini</taxon>
        <taxon>Rhamnusium</taxon>
    </lineage>
</organism>
<evidence type="ECO:0000256" key="4">
    <source>
        <dbReference type="ARBA" id="ARBA00023065"/>
    </source>
</evidence>
<dbReference type="Pfam" id="PF03223">
    <property type="entry name" value="V-ATPase_C"/>
    <property type="match status" value="1"/>
</dbReference>
<dbReference type="PANTHER" id="PTHR10137">
    <property type="entry name" value="V-TYPE PROTON ATPASE SUBUNIT C"/>
    <property type="match status" value="1"/>
</dbReference>